<keyword evidence="1" id="KW-0812">Transmembrane</keyword>
<accession>A0AAD5UN74</accession>
<dbReference type="Proteomes" id="UP001210925">
    <property type="component" value="Unassembled WGS sequence"/>
</dbReference>
<gene>
    <name evidence="2" type="ORF">HK103_002542</name>
</gene>
<evidence type="ECO:0000256" key="1">
    <source>
        <dbReference type="SAM" id="Phobius"/>
    </source>
</evidence>
<proteinExistence type="predicted"/>
<keyword evidence="1" id="KW-1133">Transmembrane helix</keyword>
<name>A0AAD5UN74_9FUNG</name>
<organism evidence="2 3">
    <name type="scientific">Boothiomyces macroporosus</name>
    <dbReference type="NCBI Taxonomy" id="261099"/>
    <lineage>
        <taxon>Eukaryota</taxon>
        <taxon>Fungi</taxon>
        <taxon>Fungi incertae sedis</taxon>
        <taxon>Chytridiomycota</taxon>
        <taxon>Chytridiomycota incertae sedis</taxon>
        <taxon>Chytridiomycetes</taxon>
        <taxon>Rhizophydiales</taxon>
        <taxon>Terramycetaceae</taxon>
        <taxon>Boothiomyces</taxon>
    </lineage>
</organism>
<protein>
    <submittedName>
        <fullName evidence="2">Uncharacterized protein</fullName>
    </submittedName>
</protein>
<evidence type="ECO:0000313" key="2">
    <source>
        <dbReference type="EMBL" id="KAJ3259344.1"/>
    </source>
</evidence>
<reference evidence="2" key="1">
    <citation type="submission" date="2020-05" db="EMBL/GenBank/DDBJ databases">
        <title>Phylogenomic resolution of chytrid fungi.</title>
        <authorList>
            <person name="Stajich J.E."/>
            <person name="Amses K."/>
            <person name="Simmons R."/>
            <person name="Seto K."/>
            <person name="Myers J."/>
            <person name="Bonds A."/>
            <person name="Quandt C.A."/>
            <person name="Barry K."/>
            <person name="Liu P."/>
            <person name="Grigoriev I."/>
            <person name="Longcore J.E."/>
            <person name="James T.Y."/>
        </authorList>
    </citation>
    <scope>NUCLEOTIDE SEQUENCE</scope>
    <source>
        <strain evidence="2">PLAUS21</strain>
    </source>
</reference>
<dbReference type="EMBL" id="JADGKB010000019">
    <property type="protein sequence ID" value="KAJ3259344.1"/>
    <property type="molecule type" value="Genomic_DNA"/>
</dbReference>
<sequence>MTSSSTKFNSTTSRSTRFAEKTMTSVITTTTPISDIQTPSGIPTVTPTALANTSKTDILNSLIDLWSKPVVRISIYAGGSLIILSIILCVALCYIGEPQTFEYANHLARYDTTSRRMKYEDTIVNQEIPHSESDYLDYDRTSDIFEHTEHFSREIPDNDLMDLHSVTTDDSLSGDYIHQYGANRDSLYSEISSWQSPRISHHEQSRSSAIDKKTFSITSKKDLYVLRESRKGLSEF</sequence>
<comment type="caution">
    <text evidence="2">The sequence shown here is derived from an EMBL/GenBank/DDBJ whole genome shotgun (WGS) entry which is preliminary data.</text>
</comment>
<keyword evidence="3" id="KW-1185">Reference proteome</keyword>
<keyword evidence="1" id="KW-0472">Membrane</keyword>
<feature type="transmembrane region" description="Helical" evidence="1">
    <location>
        <begin position="73"/>
        <end position="95"/>
    </location>
</feature>
<evidence type="ECO:0000313" key="3">
    <source>
        <dbReference type="Proteomes" id="UP001210925"/>
    </source>
</evidence>
<dbReference type="AlphaFoldDB" id="A0AAD5UN74"/>